<sequence>MRFEIQISEGILDKLKGKAHQEVDSFARRHFRIKEMQAREEEQARTHTFNTIRAALSR</sequence>
<dbReference type="RefSeq" id="WP_213041782.1">
    <property type="nucleotide sequence ID" value="NZ_OX365700.1"/>
</dbReference>
<dbReference type="Proteomes" id="UP001179121">
    <property type="component" value="Chromosome"/>
</dbReference>
<dbReference type="EMBL" id="OX365700">
    <property type="protein sequence ID" value="CAI4031681.1"/>
    <property type="molecule type" value="Genomic_DNA"/>
</dbReference>
<proteinExistence type="predicted"/>
<protein>
    <submittedName>
        <fullName evidence="1">Uncharacterized protein</fullName>
    </submittedName>
</protein>
<accession>A0AA86T4M8</accession>
<keyword evidence="2" id="KW-1185">Reference proteome</keyword>
<name>A0AA86T4M8_9BACT</name>
<gene>
    <name evidence="1" type="ORF">DNFV4_02100</name>
</gene>
<dbReference type="KEGG" id="nti:DNFV4_02100"/>
<reference evidence="1" key="1">
    <citation type="submission" date="2022-10" db="EMBL/GenBank/DDBJ databases">
        <authorList>
            <person name="Koch H."/>
        </authorList>
    </citation>
    <scope>NUCLEOTIDE SEQUENCE</scope>
    <source>
        <strain evidence="1">DNF</strain>
    </source>
</reference>
<dbReference type="AlphaFoldDB" id="A0AA86T4M8"/>
<evidence type="ECO:0000313" key="2">
    <source>
        <dbReference type="Proteomes" id="UP001179121"/>
    </source>
</evidence>
<organism evidence="1 2">
    <name type="scientific">Nitrospira tepida</name>
    <dbReference type="NCBI Taxonomy" id="2973512"/>
    <lineage>
        <taxon>Bacteria</taxon>
        <taxon>Pseudomonadati</taxon>
        <taxon>Nitrospirota</taxon>
        <taxon>Nitrospiria</taxon>
        <taxon>Nitrospirales</taxon>
        <taxon>Nitrospiraceae</taxon>
        <taxon>Nitrospira</taxon>
    </lineage>
</organism>
<evidence type="ECO:0000313" key="1">
    <source>
        <dbReference type="EMBL" id="CAI4031681.1"/>
    </source>
</evidence>